<dbReference type="InterPro" id="IPR004827">
    <property type="entry name" value="bZIP"/>
</dbReference>
<sequence>MIPQVFNVAKKYESVFDYTSNSLGIDPFTTIYITTQDFSFSDPDLSNILSFTPRIRYSQTSIANIPANYNKKSEYPFSQISTSISAIAPFSSETASTIVSTDLSITPYGDVRANELSQPVLIPDQSDPQSIVPQEYAKVKREENKARTTLSAPGQKRAQTTTNNHSLGAGEQPKPKRRRGARKRRNRDAAQKCRQKKKLTEAEKRGQIVKERNENHITWNNVGVAQLAVEQFRMFAQEIQSSCFDIERKTTATLGLERVLRIGQKLQDQIELLNEKRGNIAAELVMYKSFGVYTQ</sequence>
<dbReference type="EMBL" id="JAFJYH010000317">
    <property type="protein sequence ID" value="KAG4413388.1"/>
    <property type="molecule type" value="Genomic_DNA"/>
</dbReference>
<feature type="compositionally biased region" description="Basic residues" evidence="1">
    <location>
        <begin position="175"/>
        <end position="186"/>
    </location>
</feature>
<dbReference type="GO" id="GO:0003700">
    <property type="term" value="F:DNA-binding transcription factor activity"/>
    <property type="evidence" value="ECO:0007669"/>
    <property type="project" value="InterPro"/>
</dbReference>
<dbReference type="Gene3D" id="1.20.5.170">
    <property type="match status" value="1"/>
</dbReference>
<organism evidence="3 4">
    <name type="scientific">Cadophora malorum</name>
    <dbReference type="NCBI Taxonomy" id="108018"/>
    <lineage>
        <taxon>Eukaryota</taxon>
        <taxon>Fungi</taxon>
        <taxon>Dikarya</taxon>
        <taxon>Ascomycota</taxon>
        <taxon>Pezizomycotina</taxon>
        <taxon>Leotiomycetes</taxon>
        <taxon>Helotiales</taxon>
        <taxon>Ploettnerulaceae</taxon>
        <taxon>Cadophora</taxon>
    </lineage>
</organism>
<protein>
    <recommendedName>
        <fullName evidence="2">BZIP domain-containing protein</fullName>
    </recommendedName>
</protein>
<dbReference type="PROSITE" id="PS00036">
    <property type="entry name" value="BZIP_BASIC"/>
    <property type="match status" value="1"/>
</dbReference>
<evidence type="ECO:0000313" key="4">
    <source>
        <dbReference type="Proteomes" id="UP000664132"/>
    </source>
</evidence>
<evidence type="ECO:0000256" key="1">
    <source>
        <dbReference type="SAM" id="MobiDB-lite"/>
    </source>
</evidence>
<name>A0A8H7T704_9HELO</name>
<accession>A0A8H7T704</accession>
<reference evidence="3" key="1">
    <citation type="submission" date="2021-02" db="EMBL/GenBank/DDBJ databases">
        <title>Genome sequence Cadophora malorum strain M34.</title>
        <authorList>
            <person name="Stefanovic E."/>
            <person name="Vu D."/>
            <person name="Scully C."/>
            <person name="Dijksterhuis J."/>
            <person name="Roader J."/>
            <person name="Houbraken J."/>
        </authorList>
    </citation>
    <scope>NUCLEOTIDE SEQUENCE</scope>
    <source>
        <strain evidence="3">M34</strain>
    </source>
</reference>
<comment type="caution">
    <text evidence="3">The sequence shown here is derived from an EMBL/GenBank/DDBJ whole genome shotgun (WGS) entry which is preliminary data.</text>
</comment>
<dbReference type="Proteomes" id="UP000664132">
    <property type="component" value="Unassembled WGS sequence"/>
</dbReference>
<dbReference type="AlphaFoldDB" id="A0A8H7T704"/>
<proteinExistence type="predicted"/>
<keyword evidence="4" id="KW-1185">Reference proteome</keyword>
<evidence type="ECO:0000259" key="2">
    <source>
        <dbReference type="PROSITE" id="PS00036"/>
    </source>
</evidence>
<dbReference type="SMART" id="SM00338">
    <property type="entry name" value="BRLZ"/>
    <property type="match status" value="1"/>
</dbReference>
<evidence type="ECO:0000313" key="3">
    <source>
        <dbReference type="EMBL" id="KAG4413388.1"/>
    </source>
</evidence>
<feature type="domain" description="BZIP" evidence="2">
    <location>
        <begin position="182"/>
        <end position="196"/>
    </location>
</feature>
<feature type="region of interest" description="Disordered" evidence="1">
    <location>
        <begin position="138"/>
        <end position="204"/>
    </location>
</feature>
<feature type="compositionally biased region" description="Polar residues" evidence="1">
    <location>
        <begin position="147"/>
        <end position="166"/>
    </location>
</feature>
<gene>
    <name evidence="3" type="ORF">IFR04_013472</name>
</gene>